<organism evidence="2 3">
    <name type="scientific">Sphingomonas abaci</name>
    <dbReference type="NCBI Taxonomy" id="237611"/>
    <lineage>
        <taxon>Bacteria</taxon>
        <taxon>Pseudomonadati</taxon>
        <taxon>Pseudomonadota</taxon>
        <taxon>Alphaproteobacteria</taxon>
        <taxon>Sphingomonadales</taxon>
        <taxon>Sphingomonadaceae</taxon>
        <taxon>Sphingomonas</taxon>
    </lineage>
</organism>
<reference evidence="2 3" key="1">
    <citation type="submission" date="2020-08" db="EMBL/GenBank/DDBJ databases">
        <title>Genomic Encyclopedia of Type Strains, Phase IV (KMG-IV): sequencing the most valuable type-strain genomes for metagenomic binning, comparative biology and taxonomic classification.</title>
        <authorList>
            <person name="Goeker M."/>
        </authorList>
    </citation>
    <scope>NUCLEOTIDE SEQUENCE [LARGE SCALE GENOMIC DNA]</scope>
    <source>
        <strain evidence="2 3">DSM 15867</strain>
    </source>
</reference>
<evidence type="ECO:0000259" key="1">
    <source>
        <dbReference type="Pfam" id="PF07811"/>
    </source>
</evidence>
<comment type="caution">
    <text evidence="2">The sequence shown here is derived from an EMBL/GenBank/DDBJ whole genome shotgun (WGS) entry which is preliminary data.</text>
</comment>
<dbReference type="AlphaFoldDB" id="A0A7W7AI95"/>
<dbReference type="Pfam" id="PF07811">
    <property type="entry name" value="TadE"/>
    <property type="match status" value="1"/>
</dbReference>
<feature type="domain" description="TadE-like" evidence="1">
    <location>
        <begin position="2"/>
        <end position="42"/>
    </location>
</feature>
<dbReference type="RefSeq" id="WP_184111436.1">
    <property type="nucleotide sequence ID" value="NZ_JACHNY010000001.1"/>
</dbReference>
<accession>A0A7W7AI95</accession>
<dbReference type="EMBL" id="JACHNY010000001">
    <property type="protein sequence ID" value="MBB4616527.1"/>
    <property type="molecule type" value="Genomic_DNA"/>
</dbReference>
<keyword evidence="3" id="KW-1185">Reference proteome</keyword>
<protein>
    <submittedName>
        <fullName evidence="2">Flp pilus assembly protein TadG</fullName>
    </submittedName>
</protein>
<proteinExistence type="predicted"/>
<evidence type="ECO:0000313" key="2">
    <source>
        <dbReference type="EMBL" id="MBB4616527.1"/>
    </source>
</evidence>
<sequence length="160" mass="17228">MATIEFALCGSAFLALLIAILATGLTLFAQQVIQTVADQMARQVLTGKTQVAGVDADGFRRQACDRLPSFLSCARLMIDLRRADAFADADPGAPTLTFDDRGRVTNAWRFERVAPGDVVVLRVLYRWPVPGGPLGFSLADSGVGQRLLVGTQLFKAEPFA</sequence>
<gene>
    <name evidence="2" type="ORF">GGQ96_000633</name>
</gene>
<evidence type="ECO:0000313" key="3">
    <source>
        <dbReference type="Proteomes" id="UP000574769"/>
    </source>
</evidence>
<dbReference type="Proteomes" id="UP000574769">
    <property type="component" value="Unassembled WGS sequence"/>
</dbReference>
<dbReference type="InterPro" id="IPR012495">
    <property type="entry name" value="TadE-like_dom"/>
</dbReference>
<name>A0A7W7AI95_9SPHN</name>